<dbReference type="EMBL" id="JAVHNS010000018">
    <property type="protein sequence ID" value="KAK6331415.1"/>
    <property type="molecule type" value="Genomic_DNA"/>
</dbReference>
<accession>A0AAV9TYM2</accession>
<keyword evidence="4" id="KW-1185">Reference proteome</keyword>
<feature type="chain" id="PRO_5043922870" evidence="2">
    <location>
        <begin position="32"/>
        <end position="426"/>
    </location>
</feature>
<organism evidence="3 4">
    <name type="scientific">Orbilia blumenaviensis</name>
    <dbReference type="NCBI Taxonomy" id="1796055"/>
    <lineage>
        <taxon>Eukaryota</taxon>
        <taxon>Fungi</taxon>
        <taxon>Dikarya</taxon>
        <taxon>Ascomycota</taxon>
        <taxon>Pezizomycotina</taxon>
        <taxon>Orbiliomycetes</taxon>
        <taxon>Orbiliales</taxon>
        <taxon>Orbiliaceae</taxon>
        <taxon>Orbilia</taxon>
    </lineage>
</organism>
<feature type="signal peptide" evidence="2">
    <location>
        <begin position="1"/>
        <end position="31"/>
    </location>
</feature>
<evidence type="ECO:0000256" key="1">
    <source>
        <dbReference type="SAM" id="MobiDB-lite"/>
    </source>
</evidence>
<feature type="compositionally biased region" description="Polar residues" evidence="1">
    <location>
        <begin position="60"/>
        <end position="70"/>
    </location>
</feature>
<feature type="compositionally biased region" description="Polar residues" evidence="1">
    <location>
        <begin position="109"/>
        <end position="125"/>
    </location>
</feature>
<evidence type="ECO:0000256" key="2">
    <source>
        <dbReference type="SAM" id="SignalP"/>
    </source>
</evidence>
<feature type="region of interest" description="Disordered" evidence="1">
    <location>
        <begin position="60"/>
        <end position="143"/>
    </location>
</feature>
<reference evidence="3 4" key="1">
    <citation type="submission" date="2019-10" db="EMBL/GenBank/DDBJ databases">
        <authorList>
            <person name="Palmer J.M."/>
        </authorList>
    </citation>
    <scope>NUCLEOTIDE SEQUENCE [LARGE SCALE GENOMIC DNA]</scope>
    <source>
        <strain evidence="3 4">TWF730</strain>
    </source>
</reference>
<keyword evidence="2" id="KW-0732">Signal</keyword>
<evidence type="ECO:0000313" key="4">
    <source>
        <dbReference type="Proteomes" id="UP001373714"/>
    </source>
</evidence>
<name>A0AAV9TYM2_9PEZI</name>
<sequence length="426" mass="48040">MRLLSRAPYLEVLLFLILLEQHINLLPYVTATPVEQSRSHKVVPSNTNPAAPLHLRTTKVFSGSPRNNSKAPRDTVGHMGNFPKGFQKREPPASETTLQPPPRARSELHPNTTGNSSVVPPTANTGMEPGHEGSINRPRTTDDKMHHARNLWESALERLISRPVIKCPKPREIMENPVEFPLDPEALRADGEKRYRTFGIHRSGRRPDFRVESSRVLLRHWVGADEGNPGECFYCGCNGYTGGLIQARPLAGFHDSVLSGLNYRYKNGQGPCQVASHPEKCENWFGCYCLVELKQPKLDLEGITFEDWQEAMQELPDWVKQQNQGFTFSYSYAHTPGDMGPAFEIDINGNPLKTFSMEKLAPPTERYLAPGYKEPYYLEGRDRGGRWDSFNRVYSVNHMAEGSLLQKRGVNSDLPSIDTEDTDNNK</sequence>
<comment type="caution">
    <text evidence="3">The sequence shown here is derived from an EMBL/GenBank/DDBJ whole genome shotgun (WGS) entry which is preliminary data.</text>
</comment>
<gene>
    <name evidence="3" type="ORF">TWF730_004496</name>
</gene>
<proteinExistence type="predicted"/>
<protein>
    <submittedName>
        <fullName evidence="3">Uncharacterized protein</fullName>
    </submittedName>
</protein>
<evidence type="ECO:0000313" key="3">
    <source>
        <dbReference type="EMBL" id="KAK6331415.1"/>
    </source>
</evidence>
<dbReference type="AlphaFoldDB" id="A0AAV9TYM2"/>
<dbReference type="Proteomes" id="UP001373714">
    <property type="component" value="Unassembled WGS sequence"/>
</dbReference>